<keyword evidence="5" id="KW-0663">Pyridoxal phosphate</keyword>
<dbReference type="PANTHER" id="PTHR11601:SF34">
    <property type="entry name" value="CYSTEINE DESULFURASE"/>
    <property type="match status" value="1"/>
</dbReference>
<comment type="cofactor">
    <cofactor evidence="1">
        <name>pyridoxal 5'-phosphate</name>
        <dbReference type="ChEBI" id="CHEBI:597326"/>
    </cofactor>
</comment>
<feature type="domain" description="Aminotransferase class V" evidence="9">
    <location>
        <begin position="9"/>
        <end position="366"/>
    </location>
</feature>
<evidence type="ECO:0000256" key="4">
    <source>
        <dbReference type="ARBA" id="ARBA00022723"/>
    </source>
</evidence>
<dbReference type="SUPFAM" id="SSF53383">
    <property type="entry name" value="PLP-dependent transferases"/>
    <property type="match status" value="1"/>
</dbReference>
<sequence>MSIPAAQRIFLDNNSTTPPLDEVIDLVATEYRTHYANPGSAHADGRQSRRVLEDARELLASLVGADPQEVIFTSGGSESINLAIQGFLPGTAGEIALSAGEHPATVNTIRRLAPRGIRQRVIPLESDGRIDVAALEEFDWQQIQLATLILAHNETGVIQDVAPLAALCEKHRIPLHLDGVQAIGKIPFHFHDSGATAVSLAAHKFHGPRGVGALIVKENARLLPQITGGHQERGKRAGTEPVALAAGMARALECAIRDHIQRSEQMAALRDRLQQGLQEHCPPVVINGSLEHRLPNTLNISFPGLDGEALLISLDLAGISCSLGSACASGSRDPAPVLLAMGCPEPVYQSALRLSLSFLNTNEEIEEAIRRISRVVHQLRSA</sequence>
<keyword evidence="3 10" id="KW-0808">Transferase</keyword>
<evidence type="ECO:0000256" key="2">
    <source>
        <dbReference type="ARBA" id="ARBA00006490"/>
    </source>
</evidence>
<evidence type="ECO:0000256" key="8">
    <source>
        <dbReference type="ARBA" id="ARBA00050776"/>
    </source>
</evidence>
<keyword evidence="11" id="KW-1185">Reference proteome</keyword>
<dbReference type="Gene3D" id="3.40.640.10">
    <property type="entry name" value="Type I PLP-dependent aspartate aminotransferase-like (Major domain)"/>
    <property type="match status" value="1"/>
</dbReference>
<dbReference type="InterPro" id="IPR015421">
    <property type="entry name" value="PyrdxlP-dep_Trfase_major"/>
</dbReference>
<evidence type="ECO:0000313" key="11">
    <source>
        <dbReference type="Proteomes" id="UP000320421"/>
    </source>
</evidence>
<dbReference type="EMBL" id="CP036266">
    <property type="protein sequence ID" value="QDT18531.1"/>
    <property type="molecule type" value="Genomic_DNA"/>
</dbReference>
<evidence type="ECO:0000256" key="5">
    <source>
        <dbReference type="ARBA" id="ARBA00022898"/>
    </source>
</evidence>
<dbReference type="EC" id="2.8.1.7" evidence="10"/>
<dbReference type="Gene3D" id="1.10.260.50">
    <property type="match status" value="1"/>
</dbReference>
<evidence type="ECO:0000256" key="6">
    <source>
        <dbReference type="ARBA" id="ARBA00023004"/>
    </source>
</evidence>
<dbReference type="InterPro" id="IPR015424">
    <property type="entry name" value="PyrdxlP-dep_Trfase"/>
</dbReference>
<dbReference type="InterPro" id="IPR016454">
    <property type="entry name" value="Cysteine_dSase"/>
</dbReference>
<dbReference type="GO" id="GO:0031071">
    <property type="term" value="F:cysteine desulfurase activity"/>
    <property type="evidence" value="ECO:0007669"/>
    <property type="project" value="UniProtKB-EC"/>
</dbReference>
<evidence type="ECO:0000313" key="10">
    <source>
        <dbReference type="EMBL" id="QDT18531.1"/>
    </source>
</evidence>
<dbReference type="InterPro" id="IPR015422">
    <property type="entry name" value="PyrdxlP-dep_Trfase_small"/>
</dbReference>
<dbReference type="RefSeq" id="WP_145180147.1">
    <property type="nucleotide sequence ID" value="NZ_CP036266.1"/>
</dbReference>
<dbReference type="Proteomes" id="UP000320421">
    <property type="component" value="Chromosome"/>
</dbReference>
<reference evidence="10 11" key="1">
    <citation type="submission" date="2019-02" db="EMBL/GenBank/DDBJ databases">
        <title>Deep-cultivation of Planctomycetes and their phenomic and genomic characterization uncovers novel biology.</title>
        <authorList>
            <person name="Wiegand S."/>
            <person name="Jogler M."/>
            <person name="Boedeker C."/>
            <person name="Pinto D."/>
            <person name="Vollmers J."/>
            <person name="Rivas-Marin E."/>
            <person name="Kohn T."/>
            <person name="Peeters S.H."/>
            <person name="Heuer A."/>
            <person name="Rast P."/>
            <person name="Oberbeckmann S."/>
            <person name="Bunk B."/>
            <person name="Jeske O."/>
            <person name="Meyerdierks A."/>
            <person name="Storesund J.E."/>
            <person name="Kallscheuer N."/>
            <person name="Luecker S."/>
            <person name="Lage O.M."/>
            <person name="Pohl T."/>
            <person name="Merkel B.J."/>
            <person name="Hornburger P."/>
            <person name="Mueller R.-W."/>
            <person name="Bruemmer F."/>
            <person name="Labrenz M."/>
            <person name="Spormann A.M."/>
            <person name="Op den Camp H."/>
            <person name="Overmann J."/>
            <person name="Amann R."/>
            <person name="Jetten M.S.M."/>
            <person name="Mascher T."/>
            <person name="Medema M.H."/>
            <person name="Devos D.P."/>
            <person name="Kaster A.-K."/>
            <person name="Ovreas L."/>
            <person name="Rohde M."/>
            <person name="Galperin M.Y."/>
            <person name="Jogler C."/>
        </authorList>
    </citation>
    <scope>NUCLEOTIDE SEQUENCE [LARGE SCALE GENOMIC DNA]</scope>
    <source>
        <strain evidence="10 11">HG66A1</strain>
    </source>
</reference>
<proteinExistence type="inferred from homology"/>
<name>A0A517PGM7_9PLAN</name>
<dbReference type="PIRSF" id="PIRSF005572">
    <property type="entry name" value="NifS"/>
    <property type="match status" value="1"/>
</dbReference>
<dbReference type="GO" id="GO:0051536">
    <property type="term" value="F:iron-sulfur cluster binding"/>
    <property type="evidence" value="ECO:0007669"/>
    <property type="project" value="UniProtKB-KW"/>
</dbReference>
<evidence type="ECO:0000256" key="7">
    <source>
        <dbReference type="ARBA" id="ARBA00023014"/>
    </source>
</evidence>
<evidence type="ECO:0000256" key="1">
    <source>
        <dbReference type="ARBA" id="ARBA00001933"/>
    </source>
</evidence>
<evidence type="ECO:0000259" key="9">
    <source>
        <dbReference type="Pfam" id="PF00266"/>
    </source>
</evidence>
<organism evidence="10 11">
    <name type="scientific">Gimesia chilikensis</name>
    <dbReference type="NCBI Taxonomy" id="2605989"/>
    <lineage>
        <taxon>Bacteria</taxon>
        <taxon>Pseudomonadati</taxon>
        <taxon>Planctomycetota</taxon>
        <taxon>Planctomycetia</taxon>
        <taxon>Planctomycetales</taxon>
        <taxon>Planctomycetaceae</taxon>
        <taxon>Gimesia</taxon>
    </lineage>
</organism>
<accession>A0A517PGM7</accession>
<dbReference type="PANTHER" id="PTHR11601">
    <property type="entry name" value="CYSTEINE DESULFURYLASE FAMILY MEMBER"/>
    <property type="match status" value="1"/>
</dbReference>
<keyword evidence="6" id="KW-0408">Iron</keyword>
<keyword evidence="4" id="KW-0479">Metal-binding</keyword>
<gene>
    <name evidence="10" type="primary">nifS</name>
    <name evidence="10" type="ORF">HG66A1_02920</name>
</gene>
<dbReference type="InterPro" id="IPR000192">
    <property type="entry name" value="Aminotrans_V_dom"/>
</dbReference>
<evidence type="ECO:0000256" key="3">
    <source>
        <dbReference type="ARBA" id="ARBA00022679"/>
    </source>
</evidence>
<dbReference type="Pfam" id="PF00266">
    <property type="entry name" value="Aminotran_5"/>
    <property type="match status" value="1"/>
</dbReference>
<comment type="catalytic activity">
    <reaction evidence="8">
        <text>(sulfur carrier)-H + L-cysteine = (sulfur carrier)-SH + L-alanine</text>
        <dbReference type="Rhea" id="RHEA:43892"/>
        <dbReference type="Rhea" id="RHEA-COMP:14737"/>
        <dbReference type="Rhea" id="RHEA-COMP:14739"/>
        <dbReference type="ChEBI" id="CHEBI:29917"/>
        <dbReference type="ChEBI" id="CHEBI:35235"/>
        <dbReference type="ChEBI" id="CHEBI:57972"/>
        <dbReference type="ChEBI" id="CHEBI:64428"/>
        <dbReference type="EC" id="2.8.1.7"/>
    </reaction>
</comment>
<dbReference type="AlphaFoldDB" id="A0A517PGM7"/>
<keyword evidence="7" id="KW-0411">Iron-sulfur</keyword>
<dbReference type="GO" id="GO:0046872">
    <property type="term" value="F:metal ion binding"/>
    <property type="evidence" value="ECO:0007669"/>
    <property type="project" value="UniProtKB-KW"/>
</dbReference>
<dbReference type="Gene3D" id="3.90.1150.10">
    <property type="entry name" value="Aspartate Aminotransferase, domain 1"/>
    <property type="match status" value="1"/>
</dbReference>
<protein>
    <submittedName>
        <fullName evidence="10">Cysteine desulfurase</fullName>
        <ecNumber evidence="10">2.8.1.7</ecNumber>
    </submittedName>
</protein>
<comment type="similarity">
    <text evidence="2">Belongs to the class-V pyridoxal-phosphate-dependent aminotransferase family. NifS/IscS subfamily.</text>
</comment>
<dbReference type="OrthoDB" id="9808002at2"/>